<dbReference type="PATRIC" id="fig|446692.4.peg.2182"/>
<organism evidence="1 2">
    <name type="scientific">Acetobacter senegalensis</name>
    <dbReference type="NCBI Taxonomy" id="446692"/>
    <lineage>
        <taxon>Bacteria</taxon>
        <taxon>Pseudomonadati</taxon>
        <taxon>Pseudomonadota</taxon>
        <taxon>Alphaproteobacteria</taxon>
        <taxon>Acetobacterales</taxon>
        <taxon>Acetobacteraceae</taxon>
        <taxon>Acetobacter</taxon>
    </lineage>
</organism>
<gene>
    <name evidence="1" type="ORF">AD948_07615</name>
</gene>
<comment type="caution">
    <text evidence="1">The sequence shown here is derived from an EMBL/GenBank/DDBJ whole genome shotgun (WGS) entry which is preliminary data.</text>
</comment>
<dbReference type="AlphaFoldDB" id="A0A149U343"/>
<sequence length="77" mass="7818">MSGTPATFESAGVAQGDCKVVGGGDGCDITVGRRKTVAHVARRDGKVGIVAGDVGAMLEESTGVQETDISDLYCCLK</sequence>
<proteinExistence type="predicted"/>
<evidence type="ECO:0000313" key="1">
    <source>
        <dbReference type="EMBL" id="KXV59699.1"/>
    </source>
</evidence>
<evidence type="ECO:0000313" key="2">
    <source>
        <dbReference type="Proteomes" id="UP000075360"/>
    </source>
</evidence>
<dbReference type="Proteomes" id="UP000075360">
    <property type="component" value="Unassembled WGS sequence"/>
</dbReference>
<dbReference type="EMBL" id="LHZU01000125">
    <property type="protein sequence ID" value="KXV59699.1"/>
    <property type="molecule type" value="Genomic_DNA"/>
</dbReference>
<dbReference type="RefSeq" id="WP_061471373.1">
    <property type="nucleotide sequence ID" value="NZ_LHZU01000125.1"/>
</dbReference>
<name>A0A149U343_9PROT</name>
<protein>
    <submittedName>
        <fullName evidence="1">Uncharacterized protein</fullName>
    </submittedName>
</protein>
<reference evidence="1 2" key="1">
    <citation type="submission" date="2015-06" db="EMBL/GenBank/DDBJ databases">
        <title>Improved classification and identification of acetic acid bacteria using matrix-assisted laser desorption/ionization time-of-flight mass spectrometry; Gluconobacter nephelii and Gluconobacter uchimurae are later heterotypic synonyms of Gluconobacter japonicus and Gluconobacter oxydans, respectively.</title>
        <authorList>
            <person name="Li L."/>
            <person name="Cleenwerck I."/>
            <person name="De Vuyst L."/>
            <person name="Vandamme P."/>
        </authorList>
    </citation>
    <scope>NUCLEOTIDE SEQUENCE [LARGE SCALE GENOMIC DNA]</scope>
    <source>
        <strain evidence="1 2">LMG 23690</strain>
    </source>
</reference>
<accession>A0A149U343</accession>